<evidence type="ECO:0000256" key="1">
    <source>
        <dbReference type="ARBA" id="ARBA00022553"/>
    </source>
</evidence>
<evidence type="ECO:0008006" key="8">
    <source>
        <dbReference type="Google" id="ProtNLM"/>
    </source>
</evidence>
<evidence type="ECO:0000256" key="3">
    <source>
        <dbReference type="PROSITE-ProRule" id="PRU00169"/>
    </source>
</evidence>
<dbReference type="EMBL" id="CP030850">
    <property type="protein sequence ID" value="AXE18171.1"/>
    <property type="molecule type" value="Genomic_DNA"/>
</dbReference>
<dbReference type="KEGG" id="run:DR864_10675"/>
<name>A0A344THQ0_9BACT</name>
<dbReference type="GO" id="GO:0006355">
    <property type="term" value="P:regulation of DNA-templated transcription"/>
    <property type="evidence" value="ECO:0007669"/>
    <property type="project" value="InterPro"/>
</dbReference>
<dbReference type="Proteomes" id="UP000251993">
    <property type="component" value="Chromosome"/>
</dbReference>
<keyword evidence="2" id="KW-0238">DNA-binding</keyword>
<dbReference type="SUPFAM" id="SSF52172">
    <property type="entry name" value="CheY-like"/>
    <property type="match status" value="1"/>
</dbReference>
<dbReference type="AlphaFoldDB" id="A0A344THQ0"/>
<dbReference type="CDD" id="cd06170">
    <property type="entry name" value="LuxR_C_like"/>
    <property type="match status" value="1"/>
</dbReference>
<sequence length="227" mass="25827">MSPFVPPSIRILLVEDKYLIAEAFSRLLADFTDLEVIGISNNRDEAIHQLKIHKIDIVLLDLQIPLRNLGRPKIAGFEVLEYLQSIPKNTKTIILSNYNDFTFIKKAEQLGAKGYLLKNTTSKELYNAILTVYQGGSYFQSEVETQLKTKQEEEELEPINAFAKLTKREKEVSKLLSHGFTSKDIAKALSIRAGTVDEYRDNIMSKLDAKNTADMIRIIYENGLLEE</sequence>
<dbReference type="PROSITE" id="PS50110">
    <property type="entry name" value="RESPONSE_REGULATORY"/>
    <property type="match status" value="1"/>
</dbReference>
<feature type="domain" description="HTH luxR-type" evidence="4">
    <location>
        <begin position="158"/>
        <end position="223"/>
    </location>
</feature>
<dbReference type="CDD" id="cd17535">
    <property type="entry name" value="REC_NarL-like"/>
    <property type="match status" value="1"/>
</dbReference>
<gene>
    <name evidence="6" type="ORF">DR864_10675</name>
</gene>
<reference evidence="6 7" key="1">
    <citation type="submission" date="2018-07" db="EMBL/GenBank/DDBJ databases">
        <title>Genome sequencing of Runella.</title>
        <authorList>
            <person name="Baek M.-G."/>
            <person name="Yi H."/>
        </authorList>
    </citation>
    <scope>NUCLEOTIDE SEQUENCE [LARGE SCALE GENOMIC DNA]</scope>
    <source>
        <strain evidence="6 7">HYN0085</strain>
    </source>
</reference>
<dbReference type="OrthoDB" id="9797341at2"/>
<dbReference type="Gene3D" id="3.40.50.2300">
    <property type="match status" value="1"/>
</dbReference>
<organism evidence="6 7">
    <name type="scientific">Runella rosea</name>
    <dbReference type="NCBI Taxonomy" id="2259595"/>
    <lineage>
        <taxon>Bacteria</taxon>
        <taxon>Pseudomonadati</taxon>
        <taxon>Bacteroidota</taxon>
        <taxon>Cytophagia</taxon>
        <taxon>Cytophagales</taxon>
        <taxon>Spirosomataceae</taxon>
        <taxon>Runella</taxon>
    </lineage>
</organism>
<evidence type="ECO:0000256" key="2">
    <source>
        <dbReference type="ARBA" id="ARBA00023125"/>
    </source>
</evidence>
<protein>
    <recommendedName>
        <fullName evidence="8">Two component transcriptional regulator, LuxR family</fullName>
    </recommendedName>
</protein>
<dbReference type="InterPro" id="IPR016032">
    <property type="entry name" value="Sig_transdc_resp-reg_C-effctor"/>
</dbReference>
<dbReference type="PRINTS" id="PR00038">
    <property type="entry name" value="HTHLUXR"/>
</dbReference>
<dbReference type="SMART" id="SM00421">
    <property type="entry name" value="HTH_LUXR"/>
    <property type="match status" value="1"/>
</dbReference>
<evidence type="ECO:0000313" key="7">
    <source>
        <dbReference type="Proteomes" id="UP000251993"/>
    </source>
</evidence>
<dbReference type="InterPro" id="IPR011006">
    <property type="entry name" value="CheY-like_superfamily"/>
</dbReference>
<dbReference type="PANTHER" id="PTHR43214">
    <property type="entry name" value="TWO-COMPONENT RESPONSE REGULATOR"/>
    <property type="match status" value="1"/>
</dbReference>
<dbReference type="InterPro" id="IPR058245">
    <property type="entry name" value="NreC/VraR/RcsB-like_REC"/>
</dbReference>
<feature type="domain" description="Response regulatory" evidence="5">
    <location>
        <begin position="10"/>
        <end position="133"/>
    </location>
</feature>
<proteinExistence type="predicted"/>
<evidence type="ECO:0000313" key="6">
    <source>
        <dbReference type="EMBL" id="AXE18171.1"/>
    </source>
</evidence>
<dbReference type="RefSeq" id="WP_114066956.1">
    <property type="nucleotide sequence ID" value="NZ_CP030850.1"/>
</dbReference>
<feature type="modified residue" description="4-aspartylphosphate" evidence="3">
    <location>
        <position position="61"/>
    </location>
</feature>
<dbReference type="InterPro" id="IPR001789">
    <property type="entry name" value="Sig_transdc_resp-reg_receiver"/>
</dbReference>
<evidence type="ECO:0000259" key="4">
    <source>
        <dbReference type="PROSITE" id="PS50043"/>
    </source>
</evidence>
<dbReference type="InterPro" id="IPR000792">
    <property type="entry name" value="Tscrpt_reg_LuxR_C"/>
</dbReference>
<dbReference type="GO" id="GO:0000160">
    <property type="term" value="P:phosphorelay signal transduction system"/>
    <property type="evidence" value="ECO:0007669"/>
    <property type="project" value="InterPro"/>
</dbReference>
<accession>A0A344THQ0</accession>
<dbReference type="Pfam" id="PF00072">
    <property type="entry name" value="Response_reg"/>
    <property type="match status" value="1"/>
</dbReference>
<dbReference type="SMART" id="SM00448">
    <property type="entry name" value="REC"/>
    <property type="match status" value="1"/>
</dbReference>
<keyword evidence="1 3" id="KW-0597">Phosphoprotein</keyword>
<dbReference type="GO" id="GO:0003677">
    <property type="term" value="F:DNA binding"/>
    <property type="evidence" value="ECO:0007669"/>
    <property type="project" value="UniProtKB-KW"/>
</dbReference>
<evidence type="ECO:0000259" key="5">
    <source>
        <dbReference type="PROSITE" id="PS50110"/>
    </source>
</evidence>
<keyword evidence="7" id="KW-1185">Reference proteome</keyword>
<dbReference type="SUPFAM" id="SSF46894">
    <property type="entry name" value="C-terminal effector domain of the bipartite response regulators"/>
    <property type="match status" value="1"/>
</dbReference>
<dbReference type="InterPro" id="IPR039420">
    <property type="entry name" value="WalR-like"/>
</dbReference>
<dbReference type="PROSITE" id="PS00622">
    <property type="entry name" value="HTH_LUXR_1"/>
    <property type="match status" value="1"/>
</dbReference>
<dbReference type="Pfam" id="PF00196">
    <property type="entry name" value="GerE"/>
    <property type="match status" value="1"/>
</dbReference>
<dbReference type="PROSITE" id="PS50043">
    <property type="entry name" value="HTH_LUXR_2"/>
    <property type="match status" value="1"/>
</dbReference>